<dbReference type="EMBL" id="JAGRRH010000018">
    <property type="protein sequence ID" value="KAG7350218.1"/>
    <property type="molecule type" value="Genomic_DNA"/>
</dbReference>
<proteinExistence type="predicted"/>
<reference evidence="1" key="2">
    <citation type="submission" date="2021-04" db="EMBL/GenBank/DDBJ databases">
        <authorList>
            <person name="Podell S."/>
        </authorList>
    </citation>
    <scope>NUCLEOTIDE SEQUENCE</scope>
    <source>
        <strain evidence="1">Hildebrandi</strain>
    </source>
</reference>
<evidence type="ECO:0000313" key="1">
    <source>
        <dbReference type="EMBL" id="KAG7350218.1"/>
    </source>
</evidence>
<dbReference type="AlphaFoldDB" id="A0A9K3PK67"/>
<comment type="caution">
    <text evidence="1">The sequence shown here is derived from an EMBL/GenBank/DDBJ whole genome shotgun (WGS) entry which is preliminary data.</text>
</comment>
<organism evidence="1 2">
    <name type="scientific">Nitzschia inconspicua</name>
    <dbReference type="NCBI Taxonomy" id="303405"/>
    <lineage>
        <taxon>Eukaryota</taxon>
        <taxon>Sar</taxon>
        <taxon>Stramenopiles</taxon>
        <taxon>Ochrophyta</taxon>
        <taxon>Bacillariophyta</taxon>
        <taxon>Bacillariophyceae</taxon>
        <taxon>Bacillariophycidae</taxon>
        <taxon>Bacillariales</taxon>
        <taxon>Bacillariaceae</taxon>
        <taxon>Nitzschia</taxon>
    </lineage>
</organism>
<gene>
    <name evidence="1" type="ORF">IV203_009578</name>
</gene>
<keyword evidence="2" id="KW-1185">Reference proteome</keyword>
<dbReference type="Proteomes" id="UP000693970">
    <property type="component" value="Unassembled WGS sequence"/>
</dbReference>
<evidence type="ECO:0000313" key="2">
    <source>
        <dbReference type="Proteomes" id="UP000693970"/>
    </source>
</evidence>
<protein>
    <submittedName>
        <fullName evidence="1">Uncharacterized protein</fullName>
    </submittedName>
</protein>
<sequence length="88" mass="9774">MDKNKHASTVKSVNNSKTLLKRSFVINNGGSVTTFKLLQCSSFNRMDENKHCSILNTNNTSINNSKTFLKYNVGQGDDTNIIPTCPHP</sequence>
<accession>A0A9K3PK67</accession>
<name>A0A9K3PK67_9STRA</name>
<reference evidence="1" key="1">
    <citation type="journal article" date="2021" name="Sci. Rep.">
        <title>Diploid genomic architecture of Nitzschia inconspicua, an elite biomass production diatom.</title>
        <authorList>
            <person name="Oliver A."/>
            <person name="Podell S."/>
            <person name="Pinowska A."/>
            <person name="Traller J.C."/>
            <person name="Smith S.R."/>
            <person name="McClure R."/>
            <person name="Beliaev A."/>
            <person name="Bohutskyi P."/>
            <person name="Hill E.A."/>
            <person name="Rabines A."/>
            <person name="Zheng H."/>
            <person name="Allen L.Z."/>
            <person name="Kuo A."/>
            <person name="Grigoriev I.V."/>
            <person name="Allen A.E."/>
            <person name="Hazlebeck D."/>
            <person name="Allen E.E."/>
        </authorList>
    </citation>
    <scope>NUCLEOTIDE SEQUENCE</scope>
    <source>
        <strain evidence="1">Hildebrandi</strain>
    </source>
</reference>